<evidence type="ECO:0000256" key="10">
    <source>
        <dbReference type="RuleBase" id="RU361207"/>
    </source>
</evidence>
<dbReference type="NCBIfam" id="NF011079">
    <property type="entry name" value="PRK14508.1-2"/>
    <property type="match status" value="1"/>
</dbReference>
<dbReference type="Proteomes" id="UP001254165">
    <property type="component" value="Unassembled WGS sequence"/>
</dbReference>
<evidence type="ECO:0000313" key="12">
    <source>
        <dbReference type="Proteomes" id="UP001254165"/>
    </source>
</evidence>
<dbReference type="GO" id="GO:0004134">
    <property type="term" value="F:4-alpha-glucanotransferase activity"/>
    <property type="evidence" value="ECO:0007669"/>
    <property type="project" value="UniProtKB-EC"/>
</dbReference>
<dbReference type="SUPFAM" id="SSF51445">
    <property type="entry name" value="(Trans)glycosidases"/>
    <property type="match status" value="1"/>
</dbReference>
<name>A0ABU3NM53_9CHLR</name>
<comment type="catalytic activity">
    <reaction evidence="1 10">
        <text>Transfers a segment of a (1-&gt;4)-alpha-D-glucan to a new position in an acceptor, which may be glucose or a (1-&gt;4)-alpha-D-glucan.</text>
        <dbReference type="EC" id="2.4.1.25"/>
    </reaction>
</comment>
<dbReference type="InterPro" id="IPR017853">
    <property type="entry name" value="GH"/>
</dbReference>
<proteinExistence type="inferred from homology"/>
<evidence type="ECO:0000256" key="9">
    <source>
        <dbReference type="ARBA" id="ARBA00031501"/>
    </source>
</evidence>
<evidence type="ECO:0000256" key="3">
    <source>
        <dbReference type="ARBA" id="ARBA00012560"/>
    </source>
</evidence>
<organism evidence="11 12">
    <name type="scientific">Thermanaerothrix solaris</name>
    <dbReference type="NCBI Taxonomy" id="3058434"/>
    <lineage>
        <taxon>Bacteria</taxon>
        <taxon>Bacillati</taxon>
        <taxon>Chloroflexota</taxon>
        <taxon>Anaerolineae</taxon>
        <taxon>Anaerolineales</taxon>
        <taxon>Anaerolineaceae</taxon>
        <taxon>Thermanaerothrix</taxon>
    </lineage>
</organism>
<dbReference type="NCBIfam" id="NF011080">
    <property type="entry name" value="PRK14508.1-3"/>
    <property type="match status" value="1"/>
</dbReference>
<evidence type="ECO:0000256" key="5">
    <source>
        <dbReference type="ARBA" id="ARBA00022676"/>
    </source>
</evidence>
<dbReference type="PANTHER" id="PTHR32438:SF5">
    <property type="entry name" value="4-ALPHA-GLUCANOTRANSFERASE DPE1, CHLOROPLASTIC_AMYLOPLASTIC"/>
    <property type="match status" value="1"/>
</dbReference>
<dbReference type="EMBL" id="JAUHMF010000001">
    <property type="protein sequence ID" value="MDT8896916.1"/>
    <property type="molecule type" value="Genomic_DNA"/>
</dbReference>
<comment type="caution">
    <text evidence="11">The sequence shown here is derived from an EMBL/GenBank/DDBJ whole genome shotgun (WGS) entry which is preliminary data.</text>
</comment>
<dbReference type="NCBIfam" id="TIGR00217">
    <property type="entry name" value="malQ"/>
    <property type="match status" value="1"/>
</dbReference>
<keyword evidence="5 10" id="KW-0328">Glycosyltransferase</keyword>
<gene>
    <name evidence="11" type="primary">malQ</name>
    <name evidence="11" type="ORF">QYE77_01470</name>
</gene>
<keyword evidence="6 10" id="KW-0808">Transferase</keyword>
<dbReference type="Gene3D" id="3.20.20.80">
    <property type="entry name" value="Glycosidases"/>
    <property type="match status" value="1"/>
</dbReference>
<evidence type="ECO:0000256" key="7">
    <source>
        <dbReference type="ARBA" id="ARBA00023277"/>
    </source>
</evidence>
<evidence type="ECO:0000256" key="2">
    <source>
        <dbReference type="ARBA" id="ARBA00005684"/>
    </source>
</evidence>
<evidence type="ECO:0000256" key="6">
    <source>
        <dbReference type="ARBA" id="ARBA00022679"/>
    </source>
</evidence>
<dbReference type="InterPro" id="IPR003385">
    <property type="entry name" value="Glyco_hydro_77"/>
</dbReference>
<dbReference type="RefSeq" id="WP_315623564.1">
    <property type="nucleotide sequence ID" value="NZ_JAUHMF010000001.1"/>
</dbReference>
<comment type="similarity">
    <text evidence="2 10">Belongs to the disproportionating enzyme family.</text>
</comment>
<keyword evidence="7 10" id="KW-0119">Carbohydrate metabolism</keyword>
<keyword evidence="12" id="KW-1185">Reference proteome</keyword>
<reference evidence="11 12" key="1">
    <citation type="submission" date="2023-07" db="EMBL/GenBank/DDBJ databases">
        <title>Novel species of Thermanaerothrix with wide hydrolytic capabilities.</title>
        <authorList>
            <person name="Zayulina K.S."/>
            <person name="Podosokorskaya O.A."/>
            <person name="Elcheninov A.G."/>
        </authorList>
    </citation>
    <scope>NUCLEOTIDE SEQUENCE [LARGE SCALE GENOMIC DNA]</scope>
    <source>
        <strain evidence="11 12">4228-RoL</strain>
    </source>
</reference>
<dbReference type="Pfam" id="PF02446">
    <property type="entry name" value="Glyco_hydro_77"/>
    <property type="match status" value="1"/>
</dbReference>
<dbReference type="PANTHER" id="PTHR32438">
    <property type="entry name" value="4-ALPHA-GLUCANOTRANSFERASE DPE1, CHLOROPLASTIC/AMYLOPLASTIC"/>
    <property type="match status" value="1"/>
</dbReference>
<accession>A0ABU3NM53</accession>
<evidence type="ECO:0000256" key="1">
    <source>
        <dbReference type="ARBA" id="ARBA00000439"/>
    </source>
</evidence>
<dbReference type="EC" id="2.4.1.25" evidence="3 10"/>
<sequence length="512" mass="58625">MEFSRASGILLHPTSLPGPYGIGDLGPEAYQWIDFLAESQCTLWQVLPLGPTGYGDSPYQCFSAFAGNPYLVSPFLLYEEGLLQTNDLSQRPAFPENAVDYGAVIPWKLGLLDRAFQEYEKNPAPWAEEFERFKNEQAYWLDDFALFMALKTAHQGAPWNKWDPAFRQRHPQALAEFKEKNSRRIDSFKFSQFLFFRQWNALRDYAHSKGIQIIGDIPIFVSYDSSDVWANPNLFYLDTAGNPTVVAGVPPDYFSPTGQLWGNPLYRWDYHAQEGYSWWIERVRSTLQLVDIIRLDHFRGFAAYWEVPAGNPTAEKGQWVSGPGLHFFEAVQKALGDLPFIAEDLGVITPDVVALRERFGFPGMKILQFGFEGGPEDPFLPHNYEKNCVAYTGTHDNDTARGWYNRVDEKARDYARRYLACSDHDIAWYMIRAIWSSVAIMALAPMQDVLNLGNEARMNYPGRPYGNWTWRMKSNDLNPALSERLAEINYIFRRDSSENSLQPSGEVDLQTN</sequence>
<evidence type="ECO:0000256" key="8">
    <source>
        <dbReference type="ARBA" id="ARBA00031423"/>
    </source>
</evidence>
<evidence type="ECO:0000313" key="11">
    <source>
        <dbReference type="EMBL" id="MDT8896916.1"/>
    </source>
</evidence>
<evidence type="ECO:0000256" key="4">
    <source>
        <dbReference type="ARBA" id="ARBA00020295"/>
    </source>
</evidence>
<protein>
    <recommendedName>
        <fullName evidence="4 10">4-alpha-glucanotransferase</fullName>
        <ecNumber evidence="3 10">2.4.1.25</ecNumber>
    </recommendedName>
    <alternativeName>
        <fullName evidence="8 10">Amylomaltase</fullName>
    </alternativeName>
    <alternativeName>
        <fullName evidence="9 10">Disproportionating enzyme</fullName>
    </alternativeName>
</protein>